<accession>A0ABU9K3J4</accession>
<dbReference type="RefSeq" id="WP_342021200.1">
    <property type="nucleotide sequence ID" value="NZ_JBBYAK010000003.1"/>
</dbReference>
<dbReference type="SUPFAM" id="SSF52980">
    <property type="entry name" value="Restriction endonuclease-like"/>
    <property type="match status" value="1"/>
</dbReference>
<dbReference type="InterPro" id="IPR011856">
    <property type="entry name" value="tRNA_endonuc-like_dom_sf"/>
</dbReference>
<comment type="similarity">
    <text evidence="11 13">Belongs to the RecU family.</text>
</comment>
<feature type="binding site" evidence="13">
    <location>
        <position position="75"/>
    </location>
    <ligand>
        <name>Mg(2+)</name>
        <dbReference type="ChEBI" id="CHEBI:18420"/>
    </ligand>
</feature>
<dbReference type="PIRSF" id="PIRSF037785">
    <property type="entry name" value="RecU"/>
    <property type="match status" value="1"/>
</dbReference>
<dbReference type="HAMAP" id="MF_00130">
    <property type="entry name" value="RecU"/>
    <property type="match status" value="1"/>
</dbReference>
<feature type="binding site" evidence="13">
    <location>
        <position position="109"/>
    </location>
    <ligand>
        <name>Mg(2+)</name>
        <dbReference type="ChEBI" id="CHEBI:18420"/>
    </ligand>
</feature>
<dbReference type="Proteomes" id="UP001459714">
    <property type="component" value="Unassembled WGS sequence"/>
</dbReference>
<evidence type="ECO:0000256" key="9">
    <source>
        <dbReference type="ARBA" id="ARBA00023172"/>
    </source>
</evidence>
<evidence type="ECO:0000256" key="10">
    <source>
        <dbReference type="ARBA" id="ARBA00023204"/>
    </source>
</evidence>
<comment type="catalytic activity">
    <reaction evidence="13">
        <text>Endonucleolytic cleavage at a junction such as a reciprocal single-stranded crossover between two homologous DNA duplexes (Holliday junction).</text>
        <dbReference type="EC" id="3.1.21.10"/>
    </reaction>
</comment>
<evidence type="ECO:0000256" key="13">
    <source>
        <dbReference type="HAMAP-Rule" id="MF_00130"/>
    </source>
</evidence>
<proteinExistence type="inferred from homology"/>
<feature type="binding site" evidence="13">
    <location>
        <position position="77"/>
    </location>
    <ligand>
        <name>Mg(2+)</name>
        <dbReference type="ChEBI" id="CHEBI:18420"/>
    </ligand>
</feature>
<dbReference type="NCBIfam" id="NF002581">
    <property type="entry name" value="PRK02234.1-2"/>
    <property type="match status" value="1"/>
</dbReference>
<evidence type="ECO:0000256" key="8">
    <source>
        <dbReference type="ARBA" id="ARBA00022842"/>
    </source>
</evidence>
<evidence type="ECO:0000256" key="12">
    <source>
        <dbReference type="ARBA" id="ARBA00029523"/>
    </source>
</evidence>
<keyword evidence="2 13" id="KW-0963">Cytoplasm</keyword>
<evidence type="ECO:0000256" key="7">
    <source>
        <dbReference type="ARBA" id="ARBA00022801"/>
    </source>
</evidence>
<feature type="binding site" evidence="13">
    <location>
        <position position="90"/>
    </location>
    <ligand>
        <name>Mg(2+)</name>
        <dbReference type="ChEBI" id="CHEBI:18420"/>
    </ligand>
</feature>
<keyword evidence="15" id="KW-1185">Reference proteome</keyword>
<dbReference type="InterPro" id="IPR011335">
    <property type="entry name" value="Restrct_endonuc-II-like"/>
</dbReference>
<evidence type="ECO:0000256" key="5">
    <source>
        <dbReference type="ARBA" id="ARBA00022759"/>
    </source>
</evidence>
<evidence type="ECO:0000256" key="1">
    <source>
        <dbReference type="ARBA" id="ARBA00004496"/>
    </source>
</evidence>
<comment type="function">
    <text evidence="13">Endonuclease that resolves Holliday junction intermediates in genetic recombination. Cleaves mobile four-strand junctions by introducing symmetrical nicks in paired strands. Promotes annealing of linear ssDNA with homologous dsDNA. Required for DNA repair, homologous recombination and chromosome segregation.</text>
</comment>
<dbReference type="Gene3D" id="3.40.1350.10">
    <property type="match status" value="1"/>
</dbReference>
<sequence length="188" mass="21828">MNKSLSKEMERKLNMAVNTSYANRGMALEDLIIFTNEIYRKKGLALVDKVATPWAVNYNHKTRKIFSAYPLEKSTVDFIGVSHGRAIAFEAKSTNIKTNFPLKNIREHQIQYLKTHRNQGGISFFIIEFTKQQEYYFVPIEKIYPWWKNSLTGGRKSIPYEWFPTHCDFITSGHGVPLDYLKSCGTVY</sequence>
<dbReference type="EC" id="3.1.21.10" evidence="13"/>
<dbReference type="InterPro" id="IPR004612">
    <property type="entry name" value="Resolv_RecU"/>
</dbReference>
<keyword evidence="10 13" id="KW-0234">DNA repair</keyword>
<gene>
    <name evidence="13 14" type="primary">recU</name>
    <name evidence="14" type="ORF">NST17_20870</name>
</gene>
<dbReference type="CDD" id="cd22354">
    <property type="entry name" value="RecU-like"/>
    <property type="match status" value="1"/>
</dbReference>
<comment type="caution">
    <text evidence="14">The sequence shown here is derived from an EMBL/GenBank/DDBJ whole genome shotgun (WGS) entry which is preliminary data.</text>
</comment>
<evidence type="ECO:0000256" key="2">
    <source>
        <dbReference type="ARBA" id="ARBA00022490"/>
    </source>
</evidence>
<keyword evidence="9 13" id="KW-0233">DNA recombination</keyword>
<organism evidence="14 15">
    <name type="scientific">Caldifermentibacillus hisashii</name>
    <dbReference type="NCBI Taxonomy" id="996558"/>
    <lineage>
        <taxon>Bacteria</taxon>
        <taxon>Bacillati</taxon>
        <taxon>Bacillota</taxon>
        <taxon>Bacilli</taxon>
        <taxon>Bacillales</taxon>
        <taxon>Bacillaceae</taxon>
        <taxon>Caldifermentibacillus</taxon>
    </lineage>
</organism>
<keyword evidence="7 13" id="KW-0378">Hydrolase</keyword>
<keyword evidence="8 13" id="KW-0460">Magnesium</keyword>
<evidence type="ECO:0000256" key="4">
    <source>
        <dbReference type="ARBA" id="ARBA00022723"/>
    </source>
</evidence>
<comment type="cofactor">
    <cofactor evidence="13">
        <name>Mg(2+)</name>
        <dbReference type="ChEBI" id="CHEBI:18420"/>
    </cofactor>
    <text evidence="13">Binds 1 Mg(2+) ion per subunit.</text>
</comment>
<evidence type="ECO:0000313" key="14">
    <source>
        <dbReference type="EMBL" id="MEL3959609.1"/>
    </source>
</evidence>
<keyword evidence="6 13" id="KW-0227">DNA damage</keyword>
<feature type="site" description="Transition state stabilizer" evidence="13">
    <location>
        <position position="92"/>
    </location>
</feature>
<keyword evidence="5 13" id="KW-0255">Endonuclease</keyword>
<keyword evidence="3 13" id="KW-0540">Nuclease</keyword>
<protein>
    <recommendedName>
        <fullName evidence="12 13">Holliday junction resolvase RecU</fullName>
        <ecNumber evidence="13">3.1.21.10</ecNumber>
    </recommendedName>
    <alternativeName>
        <fullName evidence="13">Recombination protein U homolog</fullName>
    </alternativeName>
</protein>
<reference evidence="14 15" key="1">
    <citation type="submission" date="2024-03" db="EMBL/GenBank/DDBJ databases">
        <title>Bacilli Hybrid Assemblies.</title>
        <authorList>
            <person name="Kovac J."/>
        </authorList>
    </citation>
    <scope>NUCLEOTIDE SEQUENCE [LARGE SCALE GENOMIC DNA]</scope>
    <source>
        <strain evidence="14 15">FSL M8-0022</strain>
    </source>
</reference>
<evidence type="ECO:0000256" key="11">
    <source>
        <dbReference type="ARBA" id="ARBA00023447"/>
    </source>
</evidence>
<name>A0ABU9K3J4_9BACI</name>
<evidence type="ECO:0000256" key="6">
    <source>
        <dbReference type="ARBA" id="ARBA00022763"/>
    </source>
</evidence>
<comment type="subcellular location">
    <subcellularLocation>
        <location evidence="1 13">Cytoplasm</location>
    </subcellularLocation>
</comment>
<dbReference type="EMBL" id="JBBYAK010000003">
    <property type="protein sequence ID" value="MEL3959609.1"/>
    <property type="molecule type" value="Genomic_DNA"/>
</dbReference>
<evidence type="ECO:0000256" key="3">
    <source>
        <dbReference type="ARBA" id="ARBA00022722"/>
    </source>
</evidence>
<evidence type="ECO:0000313" key="15">
    <source>
        <dbReference type="Proteomes" id="UP001459714"/>
    </source>
</evidence>
<keyword evidence="4 13" id="KW-0479">Metal-binding</keyword>
<dbReference type="Pfam" id="PF03838">
    <property type="entry name" value="RecU"/>
    <property type="match status" value="1"/>
</dbReference>